<dbReference type="OMA" id="CMEIRSA"/>
<dbReference type="Pfam" id="PF13096">
    <property type="entry name" value="CENP-P"/>
    <property type="match status" value="1"/>
</dbReference>
<name>A0A672NIN3_SINGR</name>
<keyword evidence="2" id="KW-1185">Reference proteome</keyword>
<dbReference type="AlphaFoldDB" id="A0A672NIN3"/>
<dbReference type="GO" id="GO:0005634">
    <property type="term" value="C:nucleus"/>
    <property type="evidence" value="ECO:0007669"/>
    <property type="project" value="TreeGrafter"/>
</dbReference>
<evidence type="ECO:0000313" key="1">
    <source>
        <dbReference type="Ensembl" id="ENSSGRP00000051098.1"/>
    </source>
</evidence>
<reference evidence="1" key="1">
    <citation type="submission" date="2025-08" db="UniProtKB">
        <authorList>
            <consortium name="Ensembl"/>
        </authorList>
    </citation>
    <scope>IDENTIFICATION</scope>
</reference>
<dbReference type="PANTHER" id="PTHR28577">
    <property type="entry name" value="CENTROMERE PROTEIN P"/>
    <property type="match status" value="1"/>
</dbReference>
<dbReference type="PANTHER" id="PTHR28577:SF1">
    <property type="entry name" value="CENTROMERE PROTEIN P"/>
    <property type="match status" value="1"/>
</dbReference>
<dbReference type="GO" id="GO:0000775">
    <property type="term" value="C:chromosome, centromeric region"/>
    <property type="evidence" value="ECO:0007669"/>
    <property type="project" value="InterPro"/>
</dbReference>
<proteinExistence type="predicted"/>
<dbReference type="Ensembl" id="ENSSGRT00000054585.1">
    <property type="protein sequence ID" value="ENSSGRP00000051098.1"/>
    <property type="gene ID" value="ENSSGRG00000027053.1"/>
</dbReference>
<sequence>SGPLVNLWKISQCLVTSAWHFSVIVEDTKDLLLFFRTLRTFSERCEERRQTFQHFQEKYPDVVSLPEGCRSELMIIRSPQLPGISMTIFWKIDVSMEGVVKPSLELLLKMADQGKINWVMSEKYIISTDYFQSLLRVLGVEASIEGLIRTFGNVECSSM</sequence>
<dbReference type="InterPro" id="IPR027801">
    <property type="entry name" value="CENP-P"/>
</dbReference>
<dbReference type="GO" id="GO:0034080">
    <property type="term" value="P:CENP-A containing chromatin assembly"/>
    <property type="evidence" value="ECO:0007669"/>
    <property type="project" value="InterPro"/>
</dbReference>
<dbReference type="Proteomes" id="UP000472262">
    <property type="component" value="Unassembled WGS sequence"/>
</dbReference>
<protein>
    <recommendedName>
        <fullName evidence="3">Centromere protein P</fullName>
    </recommendedName>
</protein>
<organism evidence="1 2">
    <name type="scientific">Sinocyclocheilus grahami</name>
    <name type="common">Dianchi golden-line fish</name>
    <name type="synonym">Barbus grahami</name>
    <dbReference type="NCBI Taxonomy" id="75366"/>
    <lineage>
        <taxon>Eukaryota</taxon>
        <taxon>Metazoa</taxon>
        <taxon>Chordata</taxon>
        <taxon>Craniata</taxon>
        <taxon>Vertebrata</taxon>
        <taxon>Euteleostomi</taxon>
        <taxon>Actinopterygii</taxon>
        <taxon>Neopterygii</taxon>
        <taxon>Teleostei</taxon>
        <taxon>Ostariophysi</taxon>
        <taxon>Cypriniformes</taxon>
        <taxon>Cyprinidae</taxon>
        <taxon>Cyprininae</taxon>
        <taxon>Sinocyclocheilus</taxon>
    </lineage>
</organism>
<dbReference type="InParanoid" id="A0A672NIN3"/>
<accession>A0A672NIN3</accession>
<evidence type="ECO:0000313" key="2">
    <source>
        <dbReference type="Proteomes" id="UP000472262"/>
    </source>
</evidence>
<reference evidence="1" key="2">
    <citation type="submission" date="2025-09" db="UniProtKB">
        <authorList>
            <consortium name="Ensembl"/>
        </authorList>
    </citation>
    <scope>IDENTIFICATION</scope>
</reference>
<evidence type="ECO:0008006" key="3">
    <source>
        <dbReference type="Google" id="ProtNLM"/>
    </source>
</evidence>